<dbReference type="EC" id="1.2.1.-" evidence="2"/>
<dbReference type="InterPro" id="IPR051019">
    <property type="entry name" value="VLCFA-Steroid_DH"/>
</dbReference>
<dbReference type="InterPro" id="IPR036291">
    <property type="entry name" value="NAD(P)-bd_dom_sf"/>
</dbReference>
<reference evidence="2 3" key="1">
    <citation type="submission" date="2017-07" db="EMBL/GenBank/DDBJ databases">
        <title>First draft Genome Sequence of Nocardia cerradoensis isolated from human infection.</title>
        <authorList>
            <person name="Carrasco G."/>
        </authorList>
    </citation>
    <scope>NUCLEOTIDE SEQUENCE [LARGE SCALE GENOMIC DNA]</scope>
    <source>
        <strain evidence="2 3">CNM20130759</strain>
    </source>
</reference>
<dbReference type="PRINTS" id="PR00081">
    <property type="entry name" value="GDHRDH"/>
</dbReference>
<proteinExistence type="predicted"/>
<accession>A0A231H1Q4</accession>
<dbReference type="PIRSF" id="PIRSF000126">
    <property type="entry name" value="11-beta-HSD1"/>
    <property type="match status" value="1"/>
</dbReference>
<dbReference type="GO" id="GO:0016491">
    <property type="term" value="F:oxidoreductase activity"/>
    <property type="evidence" value="ECO:0007669"/>
    <property type="project" value="UniProtKB-KW"/>
</dbReference>
<organism evidence="2 3">
    <name type="scientific">Nocardia cerradoensis</name>
    <dbReference type="NCBI Taxonomy" id="85688"/>
    <lineage>
        <taxon>Bacteria</taxon>
        <taxon>Bacillati</taxon>
        <taxon>Actinomycetota</taxon>
        <taxon>Actinomycetes</taxon>
        <taxon>Mycobacteriales</taxon>
        <taxon>Nocardiaceae</taxon>
        <taxon>Nocardia</taxon>
    </lineage>
</organism>
<name>A0A231H1Q4_9NOCA</name>
<gene>
    <name evidence="2" type="primary">acr1_6</name>
    <name evidence="2" type="ORF">B7C42_05117</name>
</gene>
<dbReference type="Proteomes" id="UP000215506">
    <property type="component" value="Unassembled WGS sequence"/>
</dbReference>
<dbReference type="Pfam" id="PF00106">
    <property type="entry name" value="adh_short"/>
    <property type="match status" value="1"/>
</dbReference>
<evidence type="ECO:0000256" key="1">
    <source>
        <dbReference type="ARBA" id="ARBA00023002"/>
    </source>
</evidence>
<evidence type="ECO:0000313" key="3">
    <source>
        <dbReference type="Proteomes" id="UP000215506"/>
    </source>
</evidence>
<evidence type="ECO:0000313" key="2">
    <source>
        <dbReference type="EMBL" id="OXR42779.1"/>
    </source>
</evidence>
<dbReference type="AlphaFoldDB" id="A0A231H1Q4"/>
<keyword evidence="1 2" id="KW-0560">Oxidoreductase</keyword>
<comment type="caution">
    <text evidence="2">The sequence shown here is derived from an EMBL/GenBank/DDBJ whole genome shotgun (WGS) entry which is preliminary data.</text>
</comment>
<dbReference type="Gene3D" id="3.40.50.720">
    <property type="entry name" value="NAD(P)-binding Rossmann-like Domain"/>
    <property type="match status" value="1"/>
</dbReference>
<dbReference type="PANTHER" id="PTHR43899">
    <property type="entry name" value="RH59310P"/>
    <property type="match status" value="1"/>
</dbReference>
<dbReference type="SUPFAM" id="SSF51735">
    <property type="entry name" value="NAD(P)-binding Rossmann-fold domains"/>
    <property type="match status" value="1"/>
</dbReference>
<dbReference type="EMBL" id="NGAF01000012">
    <property type="protein sequence ID" value="OXR42779.1"/>
    <property type="molecule type" value="Genomic_DNA"/>
</dbReference>
<dbReference type="PANTHER" id="PTHR43899:SF4">
    <property type="entry name" value="17 BETA-HYDROXYSTEROID DEHYDROGENASE TYPE 3"/>
    <property type="match status" value="1"/>
</dbReference>
<sequence length="274" mass="28548">MAAEPNDIIDPHRYGPWAVIAGGSEGVGAEFADRLAAAGINIVLLARREGPLAETAERVAARGVQVRTLAVDLTAPDAAARVATATADVEVGLLVYNAGANTHSAEFLDGDLEAFAAMNALNVTAPLALVHHFGRGMRARGRGGIVLVGSLTGYCGSARHTVYGGSKAYLRIFAESLWLELREHNVDVLHLVLGVTRTPAMARAGLNFDIPGMLVAEPADVAREGLEQLANGPVFVAGGNAETAARSSGPDRAAIVLGGHRRMQKLIGAEPDPR</sequence>
<keyword evidence="3" id="KW-1185">Reference proteome</keyword>
<dbReference type="InterPro" id="IPR002347">
    <property type="entry name" value="SDR_fam"/>
</dbReference>
<protein>
    <submittedName>
        <fullName evidence="2">Fatty acyl-CoA reductase</fullName>
        <ecNumber evidence="2">1.2.1.-</ecNumber>
    </submittedName>
</protein>